<sequence length="208" mass="23063">MWSLADFRFDETIDAAEVYLNRGDGFESTARDEAIAFAHERGANLVAWWPASSEAGDPWCIVAKVSLPLRWEQIPIGQSAVDERLWFDAPCGKRDFLVGSGNTFVGRMAAWCPHQAVSYNVSRSEMGAMSEESRYFVAGFLAGNAPGYAVDADGEIDDADLAAWRAATDRFRRTGFWYGRWGTCQVCGCVLLPDTCDDRCHEHSTVDV</sequence>
<name>A0A8J3VLE5_9ACTN</name>
<dbReference type="EMBL" id="BONY01000099">
    <property type="protein sequence ID" value="GIH10572.1"/>
    <property type="molecule type" value="Genomic_DNA"/>
</dbReference>
<comment type="caution">
    <text evidence="1">The sequence shown here is derived from an EMBL/GenBank/DDBJ whole genome shotgun (WGS) entry which is preliminary data.</text>
</comment>
<organism evidence="1 2">
    <name type="scientific">Rhizocola hellebori</name>
    <dbReference type="NCBI Taxonomy" id="1392758"/>
    <lineage>
        <taxon>Bacteria</taxon>
        <taxon>Bacillati</taxon>
        <taxon>Actinomycetota</taxon>
        <taxon>Actinomycetes</taxon>
        <taxon>Micromonosporales</taxon>
        <taxon>Micromonosporaceae</taxon>
        <taxon>Rhizocola</taxon>
    </lineage>
</organism>
<dbReference type="AlphaFoldDB" id="A0A8J3VLE5"/>
<protein>
    <submittedName>
        <fullName evidence="1">Uncharacterized protein</fullName>
    </submittedName>
</protein>
<dbReference type="Proteomes" id="UP000612899">
    <property type="component" value="Unassembled WGS sequence"/>
</dbReference>
<accession>A0A8J3VLE5</accession>
<gene>
    <name evidence="1" type="ORF">Rhe02_86390</name>
</gene>
<evidence type="ECO:0000313" key="2">
    <source>
        <dbReference type="Proteomes" id="UP000612899"/>
    </source>
</evidence>
<reference evidence="1" key="1">
    <citation type="submission" date="2021-01" db="EMBL/GenBank/DDBJ databases">
        <title>Whole genome shotgun sequence of Rhizocola hellebori NBRC 109834.</title>
        <authorList>
            <person name="Komaki H."/>
            <person name="Tamura T."/>
        </authorList>
    </citation>
    <scope>NUCLEOTIDE SEQUENCE</scope>
    <source>
        <strain evidence="1">NBRC 109834</strain>
    </source>
</reference>
<keyword evidence="2" id="KW-1185">Reference proteome</keyword>
<proteinExistence type="predicted"/>
<evidence type="ECO:0000313" key="1">
    <source>
        <dbReference type="EMBL" id="GIH10572.1"/>
    </source>
</evidence>